<dbReference type="InterPro" id="IPR052345">
    <property type="entry name" value="Rad_response_metalloprotease"/>
</dbReference>
<feature type="region of interest" description="Disordered" evidence="1">
    <location>
        <begin position="72"/>
        <end position="93"/>
    </location>
</feature>
<dbReference type="SMART" id="SM00530">
    <property type="entry name" value="HTH_XRE"/>
    <property type="match status" value="1"/>
</dbReference>
<dbReference type="CDD" id="cd00093">
    <property type="entry name" value="HTH_XRE"/>
    <property type="match status" value="1"/>
</dbReference>
<feature type="compositionally biased region" description="Basic and acidic residues" evidence="1">
    <location>
        <begin position="72"/>
        <end position="82"/>
    </location>
</feature>
<comment type="caution">
    <text evidence="3">The sequence shown here is derived from an EMBL/GenBank/DDBJ whole genome shotgun (WGS) entry which is preliminary data.</text>
</comment>
<dbReference type="SUPFAM" id="SSF47413">
    <property type="entry name" value="lambda repressor-like DNA-binding domains"/>
    <property type="match status" value="1"/>
</dbReference>
<dbReference type="InterPro" id="IPR001387">
    <property type="entry name" value="Cro/C1-type_HTH"/>
</dbReference>
<keyword evidence="4" id="KW-1185">Reference proteome</keyword>
<accession>A0A317MQR0</accession>
<sequence>MSSTIGERIRIAREAKGWSQLKLGEAVGVSRAAVSQWESGESKGLKPENLVAAARELGVDIEWLVTGTPDMREDRSRYRSDDSVSGTGVPLLD</sequence>
<evidence type="ECO:0000256" key="1">
    <source>
        <dbReference type="SAM" id="MobiDB-lite"/>
    </source>
</evidence>
<evidence type="ECO:0000259" key="2">
    <source>
        <dbReference type="PROSITE" id="PS50943"/>
    </source>
</evidence>
<dbReference type="GO" id="GO:0003677">
    <property type="term" value="F:DNA binding"/>
    <property type="evidence" value="ECO:0007669"/>
    <property type="project" value="InterPro"/>
</dbReference>
<dbReference type="RefSeq" id="WP_170123678.1">
    <property type="nucleotide sequence ID" value="NZ_QGTJ01000013.1"/>
</dbReference>
<feature type="domain" description="HTH cro/C1-type" evidence="2">
    <location>
        <begin position="9"/>
        <end position="64"/>
    </location>
</feature>
<dbReference type="AlphaFoldDB" id="A0A317MQR0"/>
<dbReference type="PANTHER" id="PTHR43236:SF1">
    <property type="entry name" value="BLL7220 PROTEIN"/>
    <property type="match status" value="1"/>
</dbReference>
<name>A0A317MQR0_9GAMM</name>
<dbReference type="InterPro" id="IPR010982">
    <property type="entry name" value="Lambda_DNA-bd_dom_sf"/>
</dbReference>
<dbReference type="Pfam" id="PF01381">
    <property type="entry name" value="HTH_3"/>
    <property type="match status" value="1"/>
</dbReference>
<dbReference type="EMBL" id="QGTJ01000013">
    <property type="protein sequence ID" value="PWV58865.1"/>
    <property type="molecule type" value="Genomic_DNA"/>
</dbReference>
<protein>
    <submittedName>
        <fullName evidence="3">Helix-turn-helix protein</fullName>
    </submittedName>
</protein>
<organism evidence="3 4">
    <name type="scientific">Plasticicumulans acidivorans</name>
    <dbReference type="NCBI Taxonomy" id="886464"/>
    <lineage>
        <taxon>Bacteria</taxon>
        <taxon>Pseudomonadati</taxon>
        <taxon>Pseudomonadota</taxon>
        <taxon>Gammaproteobacteria</taxon>
        <taxon>Candidatus Competibacteraceae</taxon>
        <taxon>Plasticicumulans</taxon>
    </lineage>
</organism>
<reference evidence="3 4" key="1">
    <citation type="submission" date="2018-05" db="EMBL/GenBank/DDBJ databases">
        <title>Genomic Encyclopedia of Type Strains, Phase IV (KMG-IV): sequencing the most valuable type-strain genomes for metagenomic binning, comparative biology and taxonomic classification.</title>
        <authorList>
            <person name="Goeker M."/>
        </authorList>
    </citation>
    <scope>NUCLEOTIDE SEQUENCE [LARGE SCALE GENOMIC DNA]</scope>
    <source>
        <strain evidence="3 4">DSM 23606</strain>
    </source>
</reference>
<gene>
    <name evidence="3" type="ORF">C7443_11346</name>
</gene>
<proteinExistence type="predicted"/>
<dbReference type="Gene3D" id="1.10.260.40">
    <property type="entry name" value="lambda repressor-like DNA-binding domains"/>
    <property type="match status" value="1"/>
</dbReference>
<evidence type="ECO:0000313" key="3">
    <source>
        <dbReference type="EMBL" id="PWV58865.1"/>
    </source>
</evidence>
<evidence type="ECO:0000313" key="4">
    <source>
        <dbReference type="Proteomes" id="UP000246569"/>
    </source>
</evidence>
<dbReference type="Proteomes" id="UP000246569">
    <property type="component" value="Unassembled WGS sequence"/>
</dbReference>
<dbReference type="PROSITE" id="PS50943">
    <property type="entry name" value="HTH_CROC1"/>
    <property type="match status" value="1"/>
</dbReference>
<dbReference type="PANTHER" id="PTHR43236">
    <property type="entry name" value="ANTITOXIN HIGA1"/>
    <property type="match status" value="1"/>
</dbReference>